<dbReference type="PATRIC" id="fig|452652.3.peg.3993"/>
<organism evidence="1 2">
    <name type="scientific">Kitasatospora setae (strain ATCC 33774 / DSM 43861 / JCM 3304 / KCC A-0304 / NBRC 14216 / KM-6054)</name>
    <name type="common">Streptomyces setae</name>
    <dbReference type="NCBI Taxonomy" id="452652"/>
    <lineage>
        <taxon>Bacteria</taxon>
        <taxon>Bacillati</taxon>
        <taxon>Actinomycetota</taxon>
        <taxon>Actinomycetes</taxon>
        <taxon>Kitasatosporales</taxon>
        <taxon>Streptomycetaceae</taxon>
        <taxon>Kitasatospora</taxon>
    </lineage>
</organism>
<dbReference type="Proteomes" id="UP000007076">
    <property type="component" value="Chromosome"/>
</dbReference>
<dbReference type="EMBL" id="AP010968">
    <property type="protein sequence ID" value="BAJ29790.1"/>
    <property type="molecule type" value="Genomic_DNA"/>
</dbReference>
<sequence length="95" mass="10393">MRLVDHYAADHPTLLWYAVGEDPRGLLLAQSGDGVFLTVAADHHRRFLVLPPDEWADLCDAVKSGELDGVLGGRVLCADPHRPLDPLPVEQRSTA</sequence>
<gene>
    <name evidence="1" type="ordered locus">KSE_39960</name>
</gene>
<reference evidence="1 2" key="1">
    <citation type="journal article" date="2010" name="DNA Res.">
        <title>Genome sequence of Kitasatospora setae NBRC 14216T: an evolutionary snapshot of the family Streptomycetaceae.</title>
        <authorList>
            <person name="Ichikawa N."/>
            <person name="Oguchi A."/>
            <person name="Ikeda H."/>
            <person name="Ishikawa J."/>
            <person name="Kitani S."/>
            <person name="Watanabe Y."/>
            <person name="Nakamura S."/>
            <person name="Katano Y."/>
            <person name="Kishi E."/>
            <person name="Sasagawa M."/>
            <person name="Ankai A."/>
            <person name="Fukui S."/>
            <person name="Hashimoto Y."/>
            <person name="Kamata S."/>
            <person name="Otoguro M."/>
            <person name="Tanikawa S."/>
            <person name="Nihira T."/>
            <person name="Horinouchi S."/>
            <person name="Ohnishi Y."/>
            <person name="Hayakawa M."/>
            <person name="Kuzuyama T."/>
            <person name="Arisawa A."/>
            <person name="Nomoto F."/>
            <person name="Miura H."/>
            <person name="Takahashi Y."/>
            <person name="Fujita N."/>
        </authorList>
    </citation>
    <scope>NUCLEOTIDE SEQUENCE [LARGE SCALE GENOMIC DNA]</scope>
    <source>
        <strain evidence="2">ATCC 33774 / DSM 43861 / JCM 3304 / KCC A-0304 / NBRC 14216 / KM-6054</strain>
    </source>
</reference>
<evidence type="ECO:0000313" key="2">
    <source>
        <dbReference type="Proteomes" id="UP000007076"/>
    </source>
</evidence>
<accession>E4NEK4</accession>
<name>E4NEK4_KITSK</name>
<protein>
    <submittedName>
        <fullName evidence="1">Uncharacterized protein</fullName>
    </submittedName>
</protein>
<dbReference type="HOGENOM" id="CLU_2369123_0_0_11"/>
<proteinExistence type="predicted"/>
<dbReference type="AlphaFoldDB" id="E4NEK4"/>
<evidence type="ECO:0000313" key="1">
    <source>
        <dbReference type="EMBL" id="BAJ29790.1"/>
    </source>
</evidence>
<keyword evidence="2" id="KW-1185">Reference proteome</keyword>
<dbReference type="STRING" id="452652.KSE_39960"/>
<dbReference type="RefSeq" id="WP_014137095.1">
    <property type="nucleotide sequence ID" value="NC_016109.1"/>
</dbReference>
<dbReference type="KEGG" id="ksk:KSE_39960"/>